<sequence length="141" mass="15758">MKRIYISGPMTGLPDLNYPAFNAAAELLRSEGFEVENPAENPEPECRSWAGYTAFVLMAQYNGMAIISLEQVCADYFTHLTPLVFQRKVLAGEIKLPITRLEPSQKSARGIHIADLALYLDQQRDIARKECSQLNKALRAG</sequence>
<dbReference type="InterPro" id="IPR020518">
    <property type="entry name" value="Tscrpt_reg_PrtN"/>
</dbReference>
<proteinExistence type="predicted"/>
<dbReference type="AlphaFoldDB" id="A0AA42UTS2"/>
<reference evidence="1" key="1">
    <citation type="submission" date="2022-09" db="EMBL/GenBank/DDBJ databases">
        <title>Intensive care unit water sources are persistently colonized with multi-drug resistant bacteria and are the site of extensive horizontal gene transfer of antibiotic resistance genes.</title>
        <authorList>
            <person name="Diorio-Toth L."/>
        </authorList>
    </citation>
    <scope>NUCLEOTIDE SEQUENCE</scope>
    <source>
        <strain evidence="1">GD03782</strain>
    </source>
</reference>
<comment type="caution">
    <text evidence="1">The sequence shown here is derived from an EMBL/GenBank/DDBJ whole genome shotgun (WGS) entry which is preliminary data.</text>
</comment>
<dbReference type="GO" id="GO:0006355">
    <property type="term" value="P:regulation of DNA-templated transcription"/>
    <property type="evidence" value="ECO:0007669"/>
    <property type="project" value="InterPro"/>
</dbReference>
<gene>
    <name evidence="1" type="ORF">N5I14_19410</name>
</gene>
<name>A0AA42UTS2_9PSED</name>
<dbReference type="Proteomes" id="UP001160882">
    <property type="component" value="Unassembled WGS sequence"/>
</dbReference>
<protein>
    <submittedName>
        <fullName evidence="1">Pyocin activator PrtN family protein</fullName>
    </submittedName>
</protein>
<evidence type="ECO:0000313" key="2">
    <source>
        <dbReference type="Proteomes" id="UP001160882"/>
    </source>
</evidence>
<evidence type="ECO:0000313" key="1">
    <source>
        <dbReference type="EMBL" id="MDH1632410.1"/>
    </source>
</evidence>
<accession>A0AA42UTS2</accession>
<organism evidence="1 2">
    <name type="scientific">Pseudomonas mosselii</name>
    <dbReference type="NCBI Taxonomy" id="78327"/>
    <lineage>
        <taxon>Bacteria</taxon>
        <taxon>Pseudomonadati</taxon>
        <taxon>Pseudomonadota</taxon>
        <taxon>Gammaproteobacteria</taxon>
        <taxon>Pseudomonadales</taxon>
        <taxon>Pseudomonadaceae</taxon>
        <taxon>Pseudomonas</taxon>
    </lineage>
</organism>
<dbReference type="Pfam" id="PF11112">
    <property type="entry name" value="PyocinActivator"/>
    <property type="match status" value="1"/>
</dbReference>
<dbReference type="SUPFAM" id="SSF52309">
    <property type="entry name" value="N-(deoxy)ribosyltransferase-like"/>
    <property type="match status" value="1"/>
</dbReference>
<dbReference type="EMBL" id="JAOCGG010000048">
    <property type="protein sequence ID" value="MDH1632410.1"/>
    <property type="molecule type" value="Genomic_DNA"/>
</dbReference>